<organism evidence="2">
    <name type="scientific">Notodromas monacha</name>
    <dbReference type="NCBI Taxonomy" id="399045"/>
    <lineage>
        <taxon>Eukaryota</taxon>
        <taxon>Metazoa</taxon>
        <taxon>Ecdysozoa</taxon>
        <taxon>Arthropoda</taxon>
        <taxon>Crustacea</taxon>
        <taxon>Oligostraca</taxon>
        <taxon>Ostracoda</taxon>
        <taxon>Podocopa</taxon>
        <taxon>Podocopida</taxon>
        <taxon>Cypridocopina</taxon>
        <taxon>Cypridoidea</taxon>
        <taxon>Cyprididae</taxon>
        <taxon>Notodromas</taxon>
    </lineage>
</organism>
<evidence type="ECO:0000313" key="2">
    <source>
        <dbReference type="EMBL" id="CAD7280935.1"/>
    </source>
</evidence>
<dbReference type="EMBL" id="OA884529">
    <property type="protein sequence ID" value="CAD7280935.1"/>
    <property type="molecule type" value="Genomic_DNA"/>
</dbReference>
<name>A0A7R9BVN7_9CRUS</name>
<keyword evidence="3" id="KW-1185">Reference proteome</keyword>
<dbReference type="AlphaFoldDB" id="A0A7R9BVN7"/>
<evidence type="ECO:0000313" key="3">
    <source>
        <dbReference type="Proteomes" id="UP000678499"/>
    </source>
</evidence>
<accession>A0A7R9BVN7</accession>
<dbReference type="Proteomes" id="UP000678499">
    <property type="component" value="Unassembled WGS sequence"/>
</dbReference>
<gene>
    <name evidence="2" type="ORF">NMOB1V02_LOCUS8591</name>
</gene>
<feature type="region of interest" description="Disordered" evidence="1">
    <location>
        <begin position="406"/>
        <end position="439"/>
    </location>
</feature>
<protein>
    <submittedName>
        <fullName evidence="2">Uncharacterized protein</fullName>
    </submittedName>
</protein>
<evidence type="ECO:0000256" key="1">
    <source>
        <dbReference type="SAM" id="MobiDB-lite"/>
    </source>
</evidence>
<reference evidence="2" key="1">
    <citation type="submission" date="2020-11" db="EMBL/GenBank/DDBJ databases">
        <authorList>
            <person name="Tran Van P."/>
        </authorList>
    </citation>
    <scope>NUCLEOTIDE SEQUENCE</scope>
</reference>
<proteinExistence type="predicted"/>
<sequence length="462" mass="51512">METPKMPGYPGWDVNDWLKEDSLDEDTGIQNNRTSNNATFFDTTSAARFQSGSTHPSPRMPPPAVPDMPCIPVTPVQVPYDECNLAETDMCYVEEEEEEESEEVCYRPKCSSAAAQRNQYMSLPSNLVLSKPAGENPPIGVFPGPRPRTLHLRLLDEMERVCSVYSALKGRREEIIALGQAADLQESITCLESDVAQMENVRDALKSVNEAVCHELKISGGFAASKFGNAGMISREVLAEQRKQMAQVREERLNRVRTAIDSLMSSDKLTEEAYEAIKLLQKCPEECAEEQRRTALSLNLNLLKVSDDAFCKAVMSIDWILASFCSKEAIAGNLLRAVDSFIASSEESNPRLMQLLKLTNTANKPELRGLLETEQAQLLKSLRKSRECLLRAREAFVSKFQPIPAIHPQKSDYPKGGSRRSSSKMSGSPGGTCQQKRCLRRDDMNDIVNPLTVRNIKRAGRF</sequence>
<dbReference type="EMBL" id="CAJPEX010002492">
    <property type="protein sequence ID" value="CAG0921087.1"/>
    <property type="molecule type" value="Genomic_DNA"/>
</dbReference>